<dbReference type="GO" id="GO:1902201">
    <property type="term" value="P:negative regulation of bacterial-type flagellum-dependent cell motility"/>
    <property type="evidence" value="ECO:0007669"/>
    <property type="project" value="TreeGrafter"/>
</dbReference>
<accession>A0A3S5HM94</accession>
<dbReference type="Gene3D" id="3.30.450.20">
    <property type="entry name" value="PAS domain"/>
    <property type="match status" value="1"/>
</dbReference>
<dbReference type="SUPFAM" id="SSF55785">
    <property type="entry name" value="PYP-like sensor domain (PAS domain)"/>
    <property type="match status" value="1"/>
</dbReference>
<dbReference type="AlphaFoldDB" id="A0A3S5HM94"/>
<dbReference type="SUPFAM" id="SSF55073">
    <property type="entry name" value="Nucleotide cyclase"/>
    <property type="match status" value="1"/>
</dbReference>
<dbReference type="InterPro" id="IPR050469">
    <property type="entry name" value="Diguanylate_Cyclase"/>
</dbReference>
<dbReference type="PANTHER" id="PTHR45138">
    <property type="entry name" value="REGULATORY COMPONENTS OF SENSORY TRANSDUCTION SYSTEM"/>
    <property type="match status" value="1"/>
</dbReference>
<dbReference type="PROSITE" id="PS50887">
    <property type="entry name" value="GGDEF"/>
    <property type="match status" value="1"/>
</dbReference>
<evidence type="ECO:0000256" key="2">
    <source>
        <dbReference type="ARBA" id="ARBA00034247"/>
    </source>
</evidence>
<gene>
    <name evidence="5" type="ORF">EJN92_03250</name>
</gene>
<dbReference type="GO" id="GO:0043709">
    <property type="term" value="P:cell adhesion involved in single-species biofilm formation"/>
    <property type="evidence" value="ECO:0007669"/>
    <property type="project" value="TreeGrafter"/>
</dbReference>
<dbReference type="CDD" id="cd01949">
    <property type="entry name" value="GGDEF"/>
    <property type="match status" value="1"/>
</dbReference>
<dbReference type="KEGG" id="upv:EJN92_03250"/>
<comment type="catalytic activity">
    <reaction evidence="2">
        <text>2 GTP = 3',3'-c-di-GMP + 2 diphosphate</text>
        <dbReference type="Rhea" id="RHEA:24898"/>
        <dbReference type="ChEBI" id="CHEBI:33019"/>
        <dbReference type="ChEBI" id="CHEBI:37565"/>
        <dbReference type="ChEBI" id="CHEBI:58805"/>
        <dbReference type="EC" id="2.7.7.65"/>
    </reaction>
</comment>
<dbReference type="InterPro" id="IPR035965">
    <property type="entry name" value="PAS-like_dom_sf"/>
</dbReference>
<dbReference type="SMART" id="SM00267">
    <property type="entry name" value="GGDEF"/>
    <property type="match status" value="1"/>
</dbReference>
<feature type="domain" description="PAS" evidence="3">
    <location>
        <begin position="1"/>
        <end position="58"/>
    </location>
</feature>
<dbReference type="Pfam" id="PF00990">
    <property type="entry name" value="GGDEF"/>
    <property type="match status" value="1"/>
</dbReference>
<evidence type="ECO:0000313" key="5">
    <source>
        <dbReference type="EMBL" id="AZP14386.1"/>
    </source>
</evidence>
<proteinExistence type="predicted"/>
<dbReference type="GO" id="GO:0005886">
    <property type="term" value="C:plasma membrane"/>
    <property type="evidence" value="ECO:0007669"/>
    <property type="project" value="TreeGrafter"/>
</dbReference>
<reference evidence="5 6" key="1">
    <citation type="journal article" date="2011" name="Int. J. Syst. Evol. Microbiol.">
        <title>Description of Undibacterium oligocarboniphilum sp. nov., isolated from purified water, and Undibacterium pigrum strain CCUG 49012 as the type strain of Undibacterium parvum sp. nov., and emended descriptions of the genus Undibacterium and the species Undibacterium pigrum.</title>
        <authorList>
            <person name="Eder W."/>
            <person name="Wanner G."/>
            <person name="Ludwig W."/>
            <person name="Busse H.J."/>
            <person name="Ziemke-Kageler F."/>
            <person name="Lang E."/>
        </authorList>
    </citation>
    <scope>NUCLEOTIDE SEQUENCE [LARGE SCALE GENOMIC DNA]</scope>
    <source>
        <strain evidence="5 6">DSM 23061</strain>
    </source>
</reference>
<dbReference type="FunFam" id="3.30.70.270:FF:000001">
    <property type="entry name" value="Diguanylate cyclase domain protein"/>
    <property type="match status" value="1"/>
</dbReference>
<evidence type="ECO:0000256" key="1">
    <source>
        <dbReference type="ARBA" id="ARBA00012528"/>
    </source>
</evidence>
<dbReference type="EMBL" id="CP034464">
    <property type="protein sequence ID" value="AZP14386.1"/>
    <property type="molecule type" value="Genomic_DNA"/>
</dbReference>
<dbReference type="GO" id="GO:0052621">
    <property type="term" value="F:diguanylate cyclase activity"/>
    <property type="evidence" value="ECO:0007669"/>
    <property type="project" value="UniProtKB-EC"/>
</dbReference>
<feature type="domain" description="GGDEF" evidence="4">
    <location>
        <begin position="162"/>
        <end position="299"/>
    </location>
</feature>
<evidence type="ECO:0000259" key="3">
    <source>
        <dbReference type="PROSITE" id="PS50112"/>
    </source>
</evidence>
<dbReference type="PANTHER" id="PTHR45138:SF9">
    <property type="entry name" value="DIGUANYLATE CYCLASE DGCM-RELATED"/>
    <property type="match status" value="1"/>
</dbReference>
<dbReference type="EC" id="2.7.7.65" evidence="1"/>
<keyword evidence="6" id="KW-1185">Reference proteome</keyword>
<dbReference type="OrthoDB" id="9813903at2"/>
<dbReference type="InterPro" id="IPR043128">
    <property type="entry name" value="Rev_trsase/Diguanyl_cyclase"/>
</dbReference>
<sequence length="307" mass="34192">MGLIVVDSEENILLWNDWVAKSSGIPEDQALHKKITEAFKESPTPAFLSALRNSLSYGLPAVLSNALHRSPLALYAADADQEKQRIHQSIAITVLAQADGKRCCLIQISDSSNSIKREKMLRSHSEILKRDATTDSLTGIYNRRFFDEHYKMALGVSIRQKLPLSVFMVDIDFFKEYNDYYGHPQGDKALISVAQTLKAQLARATDVLARYGGEEFILILPNMPQDHALPFAERLRAAIWDASIPHLKSKIASQLSISIGVSTYDQINHGDVKSLVQSADSALYEAKQQGRNRVAFFAPAADHPQKN</sequence>
<dbReference type="CDD" id="cd00130">
    <property type="entry name" value="PAS"/>
    <property type="match status" value="1"/>
</dbReference>
<dbReference type="Proteomes" id="UP000275663">
    <property type="component" value="Chromosome"/>
</dbReference>
<dbReference type="InterPro" id="IPR029787">
    <property type="entry name" value="Nucleotide_cyclase"/>
</dbReference>
<protein>
    <recommendedName>
        <fullName evidence="1">diguanylate cyclase</fullName>
        <ecNumber evidence="1">2.7.7.65</ecNumber>
    </recommendedName>
</protein>
<evidence type="ECO:0000259" key="4">
    <source>
        <dbReference type="PROSITE" id="PS50887"/>
    </source>
</evidence>
<evidence type="ECO:0000313" key="6">
    <source>
        <dbReference type="Proteomes" id="UP000275663"/>
    </source>
</evidence>
<dbReference type="InterPro" id="IPR000014">
    <property type="entry name" value="PAS"/>
</dbReference>
<dbReference type="NCBIfam" id="TIGR00254">
    <property type="entry name" value="GGDEF"/>
    <property type="match status" value="1"/>
</dbReference>
<organism evidence="5 6">
    <name type="scientific">Undibacterium parvum</name>
    <dbReference type="NCBI Taxonomy" id="401471"/>
    <lineage>
        <taxon>Bacteria</taxon>
        <taxon>Pseudomonadati</taxon>
        <taxon>Pseudomonadota</taxon>
        <taxon>Betaproteobacteria</taxon>
        <taxon>Burkholderiales</taxon>
        <taxon>Oxalobacteraceae</taxon>
        <taxon>Undibacterium</taxon>
    </lineage>
</organism>
<name>A0A3S5HM94_9BURK</name>
<dbReference type="Gene3D" id="3.30.70.270">
    <property type="match status" value="1"/>
</dbReference>
<dbReference type="InterPro" id="IPR000160">
    <property type="entry name" value="GGDEF_dom"/>
</dbReference>
<dbReference type="PROSITE" id="PS50112">
    <property type="entry name" value="PAS"/>
    <property type="match status" value="1"/>
</dbReference>